<dbReference type="InterPro" id="IPR029044">
    <property type="entry name" value="Nucleotide-diphossugar_trans"/>
</dbReference>
<feature type="domain" description="Glycosyltransferase 2-like" evidence="1">
    <location>
        <begin position="5"/>
        <end position="178"/>
    </location>
</feature>
<comment type="caution">
    <text evidence="2">The sequence shown here is derived from an EMBL/GenBank/DDBJ whole genome shotgun (WGS) entry which is preliminary data.</text>
</comment>
<dbReference type="Proteomes" id="UP000615593">
    <property type="component" value="Unassembled WGS sequence"/>
</dbReference>
<accession>A0ABQ3BYR0</accession>
<evidence type="ECO:0000259" key="1">
    <source>
        <dbReference type="Pfam" id="PF00535"/>
    </source>
</evidence>
<sequence length="370" mass="42461">MIQLSVIILNYKVPFYLMQCLSSVEKALQSISSEIIVVDNHSQDQSCDWVKQYFPKVRLLQQQENGGFSKGNNAGVKIANGKYICLLNPDTVVSETVFEKLLNFAESKSDLGAVGPQLIDGIGNFLPESKRNLPTPKVALQKLMKLEKNYYSSLKQEQTGKVAVLVGAFMLMQKDRYEAIGGLDEDYFMYGEDIDLSYKFLKAGYQNYYVGSEKVLHYKGESTLKDEKYRKRFYGAMKIFYKKHFQKTNLLNPAITMALNLAKFFHRVKSEPRSLPKYQKVYWVSELEIPKTLQQKINSEIIKISSAEMKNKIVENSKLILDAETVDYQDIFSIMENLKIKQNYFRIKALNFNFIVGSDQSTSQGSILEF</sequence>
<dbReference type="CDD" id="cd04186">
    <property type="entry name" value="GT_2_like_c"/>
    <property type="match status" value="1"/>
</dbReference>
<dbReference type="SUPFAM" id="SSF53448">
    <property type="entry name" value="Nucleotide-diphospho-sugar transferases"/>
    <property type="match status" value="1"/>
</dbReference>
<organism evidence="2 3">
    <name type="scientific">Mesonia mobilis</name>
    <dbReference type="NCBI Taxonomy" id="369791"/>
    <lineage>
        <taxon>Bacteria</taxon>
        <taxon>Pseudomonadati</taxon>
        <taxon>Bacteroidota</taxon>
        <taxon>Flavobacteriia</taxon>
        <taxon>Flavobacteriales</taxon>
        <taxon>Flavobacteriaceae</taxon>
        <taxon>Mesonia</taxon>
    </lineage>
</organism>
<proteinExistence type="predicted"/>
<dbReference type="PANTHER" id="PTHR43179">
    <property type="entry name" value="RHAMNOSYLTRANSFERASE WBBL"/>
    <property type="match status" value="1"/>
</dbReference>
<dbReference type="GeneID" id="94369815"/>
<dbReference type="InterPro" id="IPR001173">
    <property type="entry name" value="Glyco_trans_2-like"/>
</dbReference>
<dbReference type="EMBL" id="BMWY01000005">
    <property type="protein sequence ID" value="GGZ59525.1"/>
    <property type="molecule type" value="Genomic_DNA"/>
</dbReference>
<evidence type="ECO:0000313" key="3">
    <source>
        <dbReference type="Proteomes" id="UP000615593"/>
    </source>
</evidence>
<dbReference type="GO" id="GO:0016740">
    <property type="term" value="F:transferase activity"/>
    <property type="evidence" value="ECO:0007669"/>
    <property type="project" value="UniProtKB-KW"/>
</dbReference>
<dbReference type="PANTHER" id="PTHR43179:SF7">
    <property type="entry name" value="RHAMNOSYLTRANSFERASE WBBL"/>
    <property type="match status" value="1"/>
</dbReference>
<dbReference type="RefSeq" id="WP_229797316.1">
    <property type="nucleotide sequence ID" value="NZ_BMWY01000005.1"/>
</dbReference>
<reference evidence="3" key="1">
    <citation type="journal article" date="2019" name="Int. J. Syst. Evol. Microbiol.">
        <title>The Global Catalogue of Microorganisms (GCM) 10K type strain sequencing project: providing services to taxonomists for standard genome sequencing and annotation.</title>
        <authorList>
            <consortium name="The Broad Institute Genomics Platform"/>
            <consortium name="The Broad Institute Genome Sequencing Center for Infectious Disease"/>
            <person name="Wu L."/>
            <person name="Ma J."/>
        </authorList>
    </citation>
    <scope>NUCLEOTIDE SEQUENCE [LARGE SCALE GENOMIC DNA]</scope>
    <source>
        <strain evidence="3">KCTC 12708</strain>
    </source>
</reference>
<name>A0ABQ3BYR0_9FLAO</name>
<dbReference type="Gene3D" id="3.90.550.10">
    <property type="entry name" value="Spore Coat Polysaccharide Biosynthesis Protein SpsA, Chain A"/>
    <property type="match status" value="1"/>
</dbReference>
<protein>
    <submittedName>
        <fullName evidence="2">Glycosyl transferase family 2</fullName>
    </submittedName>
</protein>
<keyword evidence="2" id="KW-0808">Transferase</keyword>
<evidence type="ECO:0000313" key="2">
    <source>
        <dbReference type="EMBL" id="GGZ59525.1"/>
    </source>
</evidence>
<gene>
    <name evidence="2" type="ORF">GCM10008088_21520</name>
</gene>
<keyword evidence="3" id="KW-1185">Reference proteome</keyword>
<dbReference type="Pfam" id="PF00535">
    <property type="entry name" value="Glycos_transf_2"/>
    <property type="match status" value="1"/>
</dbReference>